<organism evidence="9 10">
    <name type="scientific">Nephila pilipes</name>
    <name type="common">Giant wood spider</name>
    <name type="synonym">Nephila maculata</name>
    <dbReference type="NCBI Taxonomy" id="299642"/>
    <lineage>
        <taxon>Eukaryota</taxon>
        <taxon>Metazoa</taxon>
        <taxon>Ecdysozoa</taxon>
        <taxon>Arthropoda</taxon>
        <taxon>Chelicerata</taxon>
        <taxon>Arachnida</taxon>
        <taxon>Araneae</taxon>
        <taxon>Araneomorphae</taxon>
        <taxon>Entelegynae</taxon>
        <taxon>Araneoidea</taxon>
        <taxon>Nephilidae</taxon>
        <taxon>Nephila</taxon>
    </lineage>
</organism>
<dbReference type="PANTHER" id="PTHR45902:SF5">
    <property type="entry name" value="G-PROTEIN COUPLED RECEPTORS FAMILY 2 PROFILE 2 DOMAIN-CONTAINING PROTEIN"/>
    <property type="match status" value="1"/>
</dbReference>
<keyword evidence="9" id="KW-0675">Receptor</keyword>
<gene>
    <name evidence="9" type="primary">mth2</name>
    <name evidence="9" type="ORF">NPIL_556401</name>
    <name evidence="8" type="ORF">NPIL_86101</name>
</gene>
<dbReference type="InterPro" id="IPR053231">
    <property type="entry name" value="GPCR_LN-TM7"/>
</dbReference>
<accession>A0A8X6PW62</accession>
<evidence type="ECO:0000256" key="1">
    <source>
        <dbReference type="ARBA" id="ARBA00004141"/>
    </source>
</evidence>
<keyword evidence="2 5" id="KW-0812">Transmembrane</keyword>
<dbReference type="EMBL" id="BMAW01099177">
    <property type="protein sequence ID" value="GFS88728.1"/>
    <property type="molecule type" value="Genomic_DNA"/>
</dbReference>
<evidence type="ECO:0000256" key="3">
    <source>
        <dbReference type="ARBA" id="ARBA00022989"/>
    </source>
</evidence>
<feature type="transmembrane region" description="Helical" evidence="5">
    <location>
        <begin position="508"/>
        <end position="526"/>
    </location>
</feature>
<feature type="signal peptide" evidence="6">
    <location>
        <begin position="1"/>
        <end position="19"/>
    </location>
</feature>
<feature type="transmembrane region" description="Helical" evidence="5">
    <location>
        <begin position="612"/>
        <end position="633"/>
    </location>
</feature>
<dbReference type="AlphaFoldDB" id="A0A8X6PW62"/>
<feature type="transmembrane region" description="Helical" evidence="5">
    <location>
        <begin position="661"/>
        <end position="680"/>
    </location>
</feature>
<evidence type="ECO:0000313" key="8">
    <source>
        <dbReference type="EMBL" id="GFS88728.1"/>
    </source>
</evidence>
<comment type="subcellular location">
    <subcellularLocation>
        <location evidence="1">Membrane</location>
        <topology evidence="1">Multi-pass membrane protein</topology>
    </subcellularLocation>
</comment>
<dbReference type="Gene3D" id="1.20.1070.10">
    <property type="entry name" value="Rhodopsin 7-helix transmembrane proteins"/>
    <property type="match status" value="1"/>
</dbReference>
<dbReference type="SUPFAM" id="SSF81321">
    <property type="entry name" value="Family A G protein-coupled receptor-like"/>
    <property type="match status" value="1"/>
</dbReference>
<keyword evidence="4 5" id="KW-0472">Membrane</keyword>
<feature type="transmembrane region" description="Helical" evidence="5">
    <location>
        <begin position="735"/>
        <end position="755"/>
    </location>
</feature>
<evidence type="ECO:0000259" key="7">
    <source>
        <dbReference type="PROSITE" id="PS50261"/>
    </source>
</evidence>
<dbReference type="PROSITE" id="PS50261">
    <property type="entry name" value="G_PROTEIN_RECEP_F2_4"/>
    <property type="match status" value="1"/>
</dbReference>
<evidence type="ECO:0000256" key="4">
    <source>
        <dbReference type="ARBA" id="ARBA00023136"/>
    </source>
</evidence>
<evidence type="ECO:0000256" key="5">
    <source>
        <dbReference type="SAM" id="Phobius"/>
    </source>
</evidence>
<reference evidence="9" key="1">
    <citation type="submission" date="2020-08" db="EMBL/GenBank/DDBJ databases">
        <title>Multicomponent nature underlies the extraordinary mechanical properties of spider dragline silk.</title>
        <authorList>
            <person name="Kono N."/>
            <person name="Nakamura H."/>
            <person name="Mori M."/>
            <person name="Yoshida Y."/>
            <person name="Ohtoshi R."/>
            <person name="Malay A.D."/>
            <person name="Moran D.A.P."/>
            <person name="Tomita M."/>
            <person name="Numata K."/>
            <person name="Arakawa K."/>
        </authorList>
    </citation>
    <scope>NUCLEOTIDE SEQUENCE</scope>
</reference>
<dbReference type="GO" id="GO:0004930">
    <property type="term" value="F:G protein-coupled receptor activity"/>
    <property type="evidence" value="ECO:0007669"/>
    <property type="project" value="InterPro"/>
</dbReference>
<protein>
    <submittedName>
        <fullName evidence="9">G-protein coupled receptor Mth2</fullName>
    </submittedName>
</protein>
<evidence type="ECO:0000313" key="10">
    <source>
        <dbReference type="Proteomes" id="UP000887013"/>
    </source>
</evidence>
<keyword evidence="10" id="KW-1185">Reference proteome</keyword>
<dbReference type="GO" id="GO:0016020">
    <property type="term" value="C:membrane"/>
    <property type="evidence" value="ECO:0007669"/>
    <property type="project" value="UniProtKB-SubCell"/>
</dbReference>
<dbReference type="GO" id="GO:0007166">
    <property type="term" value="P:cell surface receptor signaling pathway"/>
    <property type="evidence" value="ECO:0007669"/>
    <property type="project" value="InterPro"/>
</dbReference>
<evidence type="ECO:0000256" key="2">
    <source>
        <dbReference type="ARBA" id="ARBA00022692"/>
    </source>
</evidence>
<dbReference type="PANTHER" id="PTHR45902">
    <property type="entry name" value="LATROPHILIN RECEPTOR-LIKE PROTEIN A"/>
    <property type="match status" value="1"/>
</dbReference>
<dbReference type="Proteomes" id="UP000887013">
    <property type="component" value="Unassembled WGS sequence"/>
</dbReference>
<dbReference type="CDD" id="cd15039">
    <property type="entry name" value="7tmB3_Methuselah-like"/>
    <property type="match status" value="1"/>
</dbReference>
<keyword evidence="3 5" id="KW-1133">Transmembrane helix</keyword>
<sequence>MSTLHLTIFVVLFFEPIRSIDSMVSFNYTEIQKLSNSCPHLDTCQNQKPSNLAEQQSLVNILHNASQYSHTHTHPYGNKDRHCACDELCVRYGDCCIDAPGVIALTNPSPYNCFEMEQFNLSDGIGIYMKDSCLPSYNGPEEVRHLCESTSLGKPSDPLGSLPISDPVTGITFKNYYCSICNEKVEDMVLWTFRLKCPFSMLAFFDSRNFSKEYVFHNLVYQNERWGLYLNTESESSVFQVCSIDAVMPTLIESKIRLCKLKLVSDCPPDWKDDDIRTMCRSYMGARFINDKGRFKNMHCAYCNQQNLTLLSCREMNFISYVNIPKALTLLLDINEGKGKGLVQLCENEEVHDPFWGKCRSLMCLPGYTRRKGLCVLRDASIGISGSGETSIALQPETEDSGIKESGKGVLYTSGNIDSYFQNMTNISYNFSPLNGDNLTEATNVPQNCLLISLADNDYVTLPNKSVYVPKYGKVYDSIFYYAVNGSIWVCNNTKIDTWPPMGFLESIGFGTSMVCLFLHFVVFWMVPDLRNLSGKSLMSQCVALFFGSACFIMVINYHRKDTACFVTAFGTYYFLHATFLWMGVVAYDVWRTVKIATTELRKSSGKQIRRFIVYSLFAWGTPMFLACILALAEFTDLFPLQYRPAFGKVRCWFKRGRAHLVFFAGPSFLIMFINAIFYIRSAKMILMTPQTSDKQYQVQRRDFKMYLRLALIMGLTWVIGSIAAHAGIEMMWKILNIFNTLHGVFIFLCFTCSAKVRKCLKDKLCKAPKES</sequence>
<comment type="caution">
    <text evidence="9">The sequence shown here is derived from an EMBL/GenBank/DDBJ whole genome shotgun (WGS) entry which is preliminary data.</text>
</comment>
<dbReference type="InterPro" id="IPR000832">
    <property type="entry name" value="GPCR_2_secretin-like"/>
</dbReference>
<feature type="transmembrane region" description="Helical" evidence="5">
    <location>
        <begin position="538"/>
        <end position="559"/>
    </location>
</feature>
<name>A0A8X6PW62_NEPPI</name>
<feature type="domain" description="G-protein coupled receptors family 2 profile 2" evidence="7">
    <location>
        <begin position="502"/>
        <end position="755"/>
    </location>
</feature>
<evidence type="ECO:0000256" key="6">
    <source>
        <dbReference type="SAM" id="SignalP"/>
    </source>
</evidence>
<dbReference type="EMBL" id="BMAW01119260">
    <property type="protein sequence ID" value="GFT83774.1"/>
    <property type="molecule type" value="Genomic_DNA"/>
</dbReference>
<dbReference type="InterPro" id="IPR017981">
    <property type="entry name" value="GPCR_2-like_7TM"/>
</dbReference>
<proteinExistence type="predicted"/>
<feature type="chain" id="PRO_5036596957" evidence="6">
    <location>
        <begin position="20"/>
        <end position="772"/>
    </location>
</feature>
<dbReference type="Pfam" id="PF00002">
    <property type="entry name" value="7tm_2"/>
    <property type="match status" value="1"/>
</dbReference>
<keyword evidence="6" id="KW-0732">Signal</keyword>
<feature type="transmembrane region" description="Helical" evidence="5">
    <location>
        <begin position="707"/>
        <end position="729"/>
    </location>
</feature>
<feature type="transmembrane region" description="Helical" evidence="5">
    <location>
        <begin position="571"/>
        <end position="591"/>
    </location>
</feature>
<evidence type="ECO:0000313" key="9">
    <source>
        <dbReference type="EMBL" id="GFT83774.1"/>
    </source>
</evidence>
<dbReference type="OrthoDB" id="6507840at2759"/>